<dbReference type="PRINTS" id="PR00507">
    <property type="entry name" value="N12N6MTFRASE"/>
</dbReference>
<evidence type="ECO:0008006" key="3">
    <source>
        <dbReference type="Google" id="ProtNLM"/>
    </source>
</evidence>
<evidence type="ECO:0000313" key="1">
    <source>
        <dbReference type="EMBL" id="PMB20759.1"/>
    </source>
</evidence>
<dbReference type="EMBL" id="NMQE01000486">
    <property type="protein sequence ID" value="PMB20759.1"/>
    <property type="molecule type" value="Genomic_DNA"/>
</dbReference>
<dbReference type="Gene3D" id="3.40.50.150">
    <property type="entry name" value="Vaccinia Virus protein VP39"/>
    <property type="match status" value="1"/>
</dbReference>
<reference evidence="1 2" key="1">
    <citation type="submission" date="2017-07" db="EMBL/GenBank/DDBJ databases">
        <title>Genomes of Fischerella (Mastigocladus) sp. strains.</title>
        <authorList>
            <person name="Miller S.R."/>
        </authorList>
    </citation>
    <scope>NUCLEOTIDE SEQUENCE [LARGE SCALE GENOMIC DNA]</scope>
    <source>
        <strain evidence="1 2">CCMEE 5318</strain>
    </source>
</reference>
<protein>
    <recommendedName>
        <fullName evidence="3">Restriction endonuclease subunit M</fullName>
    </recommendedName>
</protein>
<dbReference type="Proteomes" id="UP000235081">
    <property type="component" value="Unassembled WGS sequence"/>
</dbReference>
<sequence>MSKEFGDFQTPPALVADVLKCLNVSGERWKRVLEPTCGSGNFISALLALPVPFLYVPLQLCDRTSSLKIPVLLFLNSRVAAFSHRSQL</sequence>
<dbReference type="SUPFAM" id="SSF53335">
    <property type="entry name" value="S-adenosyl-L-methionine-dependent methyltransferases"/>
    <property type="match status" value="1"/>
</dbReference>
<accession>A0A2N6LCU7</accession>
<comment type="caution">
    <text evidence="1">The sequence shown here is derived from an EMBL/GenBank/DDBJ whole genome shotgun (WGS) entry which is preliminary data.</text>
</comment>
<dbReference type="InterPro" id="IPR029063">
    <property type="entry name" value="SAM-dependent_MTases_sf"/>
</dbReference>
<proteinExistence type="predicted"/>
<organism evidence="1 2">
    <name type="scientific">Fischerella thermalis CCMEE 5318</name>
    <dbReference type="NCBI Taxonomy" id="2019666"/>
    <lineage>
        <taxon>Bacteria</taxon>
        <taxon>Bacillati</taxon>
        <taxon>Cyanobacteriota</taxon>
        <taxon>Cyanophyceae</taxon>
        <taxon>Nostocales</taxon>
        <taxon>Hapalosiphonaceae</taxon>
        <taxon>Fischerella</taxon>
    </lineage>
</organism>
<evidence type="ECO:0000313" key="2">
    <source>
        <dbReference type="Proteomes" id="UP000235081"/>
    </source>
</evidence>
<dbReference type="RefSeq" id="WP_102182285.1">
    <property type="nucleotide sequence ID" value="NZ_NMQE01000486.1"/>
</dbReference>
<dbReference type="AlphaFoldDB" id="A0A2N6LCU7"/>
<name>A0A2N6LCU7_9CYAN</name>
<gene>
    <name evidence="1" type="ORF">CEN46_15840</name>
</gene>